<dbReference type="SUPFAM" id="SSF100920">
    <property type="entry name" value="Heat shock protein 70kD (HSP70), peptide-binding domain"/>
    <property type="match status" value="1"/>
</dbReference>
<evidence type="ECO:0000256" key="1">
    <source>
        <dbReference type="ARBA" id="ARBA00022741"/>
    </source>
</evidence>
<feature type="compositionally biased region" description="Polar residues" evidence="3">
    <location>
        <begin position="522"/>
        <end position="535"/>
    </location>
</feature>
<dbReference type="Gene3D" id="3.90.640.10">
    <property type="entry name" value="Actin, Chain A, domain 4"/>
    <property type="match status" value="1"/>
</dbReference>
<evidence type="ECO:0000256" key="2">
    <source>
        <dbReference type="ARBA" id="ARBA00022840"/>
    </source>
</evidence>
<evidence type="ECO:0000313" key="4">
    <source>
        <dbReference type="EMBL" id="GJT95196.1"/>
    </source>
</evidence>
<sequence>MSVVGFDLGNESCVVAVARQRGIDVVLNDESKRETPALVCFGDKQRFLGTAGAATIMSNPKNAISQIKRLIGRPFSDPELQQDLKSLPFSVTEGPDGFPLIHAQYLGEKRAFTPTQVMGMVFSNMKTIAEKNLNTAVVDCCIGIPIYFTDLQRRAVMDAATIAGLHPLRLMHETTATALAYGIYKTDLPENEQLNVAFVDIGHASMQVCIAGFKKGQLKVLAHSFDRCLGGRDFDEILFQHFVEKFKVEYKIDVLQNGRACLWLRAACEKLKKVLSANPEAPMNIECLMEDKDVRGFINRDEFEQISAPILERVKKPLEKALAEAQLTVGDIYAVEVVGSGSKVPAVIKILAEFFGKEPRRTMNASECVSKGCAMECAILSPTFKVREFQVQESFPFSIALTWKGAAQDSQNKTVENQHSIVFPKGNPIPSVKAHTFFRSGTFSVDLKYADVSELQAPPTISTYTIGPFQATNAERAKVKVKACLNLHGIVSVESAQLIEEEEVEVPVTKEPSKEATKMDTDNASADVPSTNETDVNMDDAPVTENGAVDTGDNAVKMETDTKVEASNCLRIAREEIEMEIKSEDKTSSNLGAFDILSQEITEQIFSNLHLLELAQMRSLSKGVNSIICSEEFQNVVNGSIDSLSGIVFFAHGKRVNEDIQFGDLWGVRDCLESREINIPLRPIIRNYVHEGEYITLLASYGILFLFKVSANDAKRCRLLLVNILSSTTTLIPKPDELDFFDKFEVCMVPFCPSSSVLGFRILHVQFSFFGNQPFLSSFNSRSRNWEVLSHLATPVPSNQPLHVNNRHAATFVHNGSLITILSFQGNNELVFQTHLPDQIFRKISQSHQLPAPFTGCAPVQMFNVGIISREFAAFLATSDSTEQGMEDFSHLQMVMLIRINPELNGYVFVGSVPPSFMDLDEIRYIHEVQVQQTAHFVNIAMVIYTGSSGWGIDHFRCDLRNQQNNWSRHETFYGDANSVYSLGLPFFNFTHHLEENTTIDDIVNGSYLIGLTGLVRAIKVLTKGRANAQGVAEISNGVSVLNLGRSSVANPSPAPAAAAASTSWCQCSRCSGVSVLNLVQSSVANLSPAPAAAASTSVRLQMLRRPAPAAPAAPVAPAAPAPLTTRDCQGVMRPCGGGEGWCNGFWLVVNSGRGGGKGTREMMNSKAGNGVSCLFDMNQVKPSRVLYVIARKVLVD</sequence>
<dbReference type="PRINTS" id="PR00301">
    <property type="entry name" value="HEATSHOCK70"/>
</dbReference>
<dbReference type="CDD" id="cd24095">
    <property type="entry name" value="ASKHA_NBD_HSP70_AtHsp70-14-like"/>
    <property type="match status" value="1"/>
</dbReference>
<dbReference type="EMBL" id="BQNB010020366">
    <property type="protein sequence ID" value="GJT95196.1"/>
    <property type="molecule type" value="Genomic_DNA"/>
</dbReference>
<comment type="caution">
    <text evidence="4">The sequence shown here is derived from an EMBL/GenBank/DDBJ whole genome shotgun (WGS) entry which is preliminary data.</text>
</comment>
<accession>A0ABQ5I578</accession>
<proteinExistence type="predicted"/>
<protein>
    <submittedName>
        <fullName evidence="4">Heat shock 70 kDa protein 15-like protein</fullName>
    </submittedName>
</protein>
<evidence type="ECO:0000313" key="5">
    <source>
        <dbReference type="Proteomes" id="UP001151760"/>
    </source>
</evidence>
<dbReference type="Gene3D" id="3.30.30.30">
    <property type="match status" value="1"/>
</dbReference>
<dbReference type="Proteomes" id="UP001151760">
    <property type="component" value="Unassembled WGS sequence"/>
</dbReference>
<dbReference type="InterPro" id="IPR043129">
    <property type="entry name" value="ATPase_NBD"/>
</dbReference>
<name>A0ABQ5I578_9ASTR</name>
<keyword evidence="2" id="KW-0067">ATP-binding</keyword>
<dbReference type="SUPFAM" id="SSF53067">
    <property type="entry name" value="Actin-like ATPase domain"/>
    <property type="match status" value="2"/>
</dbReference>
<dbReference type="Pfam" id="PF00012">
    <property type="entry name" value="HSP70"/>
    <property type="match status" value="1"/>
</dbReference>
<reference evidence="4" key="2">
    <citation type="submission" date="2022-01" db="EMBL/GenBank/DDBJ databases">
        <authorList>
            <person name="Yamashiro T."/>
            <person name="Shiraishi A."/>
            <person name="Satake H."/>
            <person name="Nakayama K."/>
        </authorList>
    </citation>
    <scope>NUCLEOTIDE SEQUENCE</scope>
</reference>
<feature type="region of interest" description="Disordered" evidence="3">
    <location>
        <begin position="504"/>
        <end position="551"/>
    </location>
</feature>
<gene>
    <name evidence="4" type="ORF">Tco_1090714</name>
</gene>
<keyword evidence="1" id="KW-0547">Nucleotide-binding</keyword>
<dbReference type="PANTHER" id="PTHR45639:SF4">
    <property type="entry name" value="HSC70CB, ISOFORM G"/>
    <property type="match status" value="1"/>
</dbReference>
<evidence type="ECO:0000256" key="3">
    <source>
        <dbReference type="SAM" id="MobiDB-lite"/>
    </source>
</evidence>
<dbReference type="Gene3D" id="3.30.420.40">
    <property type="match status" value="2"/>
</dbReference>
<dbReference type="InterPro" id="IPR029047">
    <property type="entry name" value="HSP70_peptide-bd_sf"/>
</dbReference>
<dbReference type="Gene3D" id="2.60.34.10">
    <property type="entry name" value="Substrate Binding Domain Of DNAk, Chain A, domain 1"/>
    <property type="match status" value="1"/>
</dbReference>
<reference evidence="4" key="1">
    <citation type="journal article" date="2022" name="Int. J. Mol. Sci.">
        <title>Draft Genome of Tanacetum Coccineum: Genomic Comparison of Closely Related Tanacetum-Family Plants.</title>
        <authorList>
            <person name="Yamashiro T."/>
            <person name="Shiraishi A."/>
            <person name="Nakayama K."/>
            <person name="Satake H."/>
        </authorList>
    </citation>
    <scope>NUCLEOTIDE SEQUENCE</scope>
</reference>
<feature type="compositionally biased region" description="Basic and acidic residues" evidence="3">
    <location>
        <begin position="511"/>
        <end position="521"/>
    </location>
</feature>
<dbReference type="InterPro" id="IPR013126">
    <property type="entry name" value="Hsp_70_fam"/>
</dbReference>
<organism evidence="4 5">
    <name type="scientific">Tanacetum coccineum</name>
    <dbReference type="NCBI Taxonomy" id="301880"/>
    <lineage>
        <taxon>Eukaryota</taxon>
        <taxon>Viridiplantae</taxon>
        <taxon>Streptophyta</taxon>
        <taxon>Embryophyta</taxon>
        <taxon>Tracheophyta</taxon>
        <taxon>Spermatophyta</taxon>
        <taxon>Magnoliopsida</taxon>
        <taxon>eudicotyledons</taxon>
        <taxon>Gunneridae</taxon>
        <taxon>Pentapetalae</taxon>
        <taxon>asterids</taxon>
        <taxon>campanulids</taxon>
        <taxon>Asterales</taxon>
        <taxon>Asteraceae</taxon>
        <taxon>Asteroideae</taxon>
        <taxon>Anthemideae</taxon>
        <taxon>Anthemidinae</taxon>
        <taxon>Tanacetum</taxon>
    </lineage>
</organism>
<keyword evidence="5" id="KW-1185">Reference proteome</keyword>
<dbReference type="PANTHER" id="PTHR45639">
    <property type="entry name" value="HSC70CB, ISOFORM G-RELATED"/>
    <property type="match status" value="1"/>
</dbReference>